<dbReference type="Proteomes" id="UP000192578">
    <property type="component" value="Unassembled WGS sequence"/>
</dbReference>
<organism evidence="2 3">
    <name type="scientific">Hypsibius exemplaris</name>
    <name type="common">Freshwater tardigrade</name>
    <dbReference type="NCBI Taxonomy" id="2072580"/>
    <lineage>
        <taxon>Eukaryota</taxon>
        <taxon>Metazoa</taxon>
        <taxon>Ecdysozoa</taxon>
        <taxon>Tardigrada</taxon>
        <taxon>Eutardigrada</taxon>
        <taxon>Parachela</taxon>
        <taxon>Hypsibioidea</taxon>
        <taxon>Hypsibiidae</taxon>
        <taxon>Hypsibius</taxon>
    </lineage>
</organism>
<sequence length="82" mass="9168">MKCIFITPNRACPPPGRYAASPSNLNDRDILSRRWYLSSELVIIAHVFVVFLLVIRRTVAIITGDLRGKVSAARLADCYAYA</sequence>
<dbReference type="AlphaFoldDB" id="A0A1W0WSR1"/>
<evidence type="ECO:0000256" key="1">
    <source>
        <dbReference type="SAM" id="Phobius"/>
    </source>
</evidence>
<evidence type="ECO:0000313" key="3">
    <source>
        <dbReference type="Proteomes" id="UP000192578"/>
    </source>
</evidence>
<name>A0A1W0WSR1_HYPEX</name>
<dbReference type="EMBL" id="MTYJ01000052">
    <property type="protein sequence ID" value="OQV18225.1"/>
    <property type="molecule type" value="Genomic_DNA"/>
</dbReference>
<feature type="transmembrane region" description="Helical" evidence="1">
    <location>
        <begin position="35"/>
        <end position="55"/>
    </location>
</feature>
<reference evidence="3" key="1">
    <citation type="submission" date="2017-01" db="EMBL/GenBank/DDBJ databases">
        <title>Comparative genomics of anhydrobiosis in the tardigrade Hypsibius dujardini.</title>
        <authorList>
            <person name="Yoshida Y."/>
            <person name="Koutsovoulos G."/>
            <person name="Laetsch D."/>
            <person name="Stevens L."/>
            <person name="Kumar S."/>
            <person name="Horikawa D."/>
            <person name="Ishino K."/>
            <person name="Komine S."/>
            <person name="Tomita M."/>
            <person name="Blaxter M."/>
            <person name="Arakawa K."/>
        </authorList>
    </citation>
    <scope>NUCLEOTIDE SEQUENCE [LARGE SCALE GENOMIC DNA]</scope>
    <source>
        <strain evidence="3">Z151</strain>
    </source>
</reference>
<accession>A0A1W0WSR1</accession>
<protein>
    <submittedName>
        <fullName evidence="2">Uncharacterized protein</fullName>
    </submittedName>
</protein>
<keyword evidence="3" id="KW-1185">Reference proteome</keyword>
<proteinExistence type="predicted"/>
<evidence type="ECO:0000313" key="2">
    <source>
        <dbReference type="EMBL" id="OQV18225.1"/>
    </source>
</evidence>
<keyword evidence="1" id="KW-1133">Transmembrane helix</keyword>
<gene>
    <name evidence="2" type="ORF">BV898_07814</name>
</gene>
<keyword evidence="1" id="KW-0472">Membrane</keyword>
<comment type="caution">
    <text evidence="2">The sequence shown here is derived from an EMBL/GenBank/DDBJ whole genome shotgun (WGS) entry which is preliminary data.</text>
</comment>
<keyword evidence="1" id="KW-0812">Transmembrane</keyword>